<dbReference type="HOGENOM" id="CLU_2424985_0_0_5"/>
<feature type="compositionally biased region" description="Basic and acidic residues" evidence="1">
    <location>
        <begin position="30"/>
        <end position="63"/>
    </location>
</feature>
<sequence length="91" mass="9855">MERKRLSHGRSGCGRHFEPCTRGGRLTVSGHEHLQDRNAHVLRTLRRDPDGAGRGEAAQKIRQEPSGIGEAGALGKRKDNGGSGHGRKPQV</sequence>
<reference evidence="2" key="1">
    <citation type="submission" date="2007-04" db="EMBL/GenBank/DDBJ databases">
        <title>Complete sequence of chromosome of Rhodobacter sphaeroides ATCC 17025.</title>
        <authorList>
            <consortium name="US DOE Joint Genome Institute"/>
            <person name="Copeland A."/>
            <person name="Lucas S."/>
            <person name="Lapidus A."/>
            <person name="Barry K."/>
            <person name="Detter J.C."/>
            <person name="Glavina del Rio T."/>
            <person name="Hammon N."/>
            <person name="Israni S."/>
            <person name="Dalin E."/>
            <person name="Tice H."/>
            <person name="Pitluck S."/>
            <person name="Chertkov O."/>
            <person name="Brettin T."/>
            <person name="Bruce D."/>
            <person name="Han C."/>
            <person name="Schmutz J."/>
            <person name="Larimer F."/>
            <person name="Land M."/>
            <person name="Hauser L."/>
            <person name="Kyrpides N."/>
            <person name="Kim E."/>
            <person name="Richardson P."/>
            <person name="Mackenzie C."/>
            <person name="Choudhary M."/>
            <person name="Donohue T.J."/>
            <person name="Kaplan S."/>
        </authorList>
    </citation>
    <scope>NUCLEOTIDE SEQUENCE [LARGE SCALE GENOMIC DNA]</scope>
    <source>
        <strain evidence="2">ATCC 17025</strain>
    </source>
</reference>
<evidence type="ECO:0000313" key="2">
    <source>
        <dbReference type="EMBL" id="ABP70679.1"/>
    </source>
</evidence>
<dbReference type="AlphaFoldDB" id="A4WTG5"/>
<protein>
    <submittedName>
        <fullName evidence="2">Uncharacterized protein</fullName>
    </submittedName>
</protein>
<dbReference type="EMBL" id="CP000661">
    <property type="protein sequence ID" value="ABP70679.1"/>
    <property type="molecule type" value="Genomic_DNA"/>
</dbReference>
<feature type="region of interest" description="Disordered" evidence="1">
    <location>
        <begin position="1"/>
        <end position="91"/>
    </location>
</feature>
<accession>A4WTG5</accession>
<evidence type="ECO:0000256" key="1">
    <source>
        <dbReference type="SAM" id="MobiDB-lite"/>
    </source>
</evidence>
<dbReference type="STRING" id="349102.Rsph17025_1786"/>
<organism evidence="2">
    <name type="scientific">Cereibacter sphaeroides (strain ATCC 17025 / ATH 2.4.3)</name>
    <name type="common">Rhodobacter sphaeroides</name>
    <dbReference type="NCBI Taxonomy" id="349102"/>
    <lineage>
        <taxon>Bacteria</taxon>
        <taxon>Pseudomonadati</taxon>
        <taxon>Pseudomonadota</taxon>
        <taxon>Alphaproteobacteria</taxon>
        <taxon>Rhodobacterales</taxon>
        <taxon>Paracoccaceae</taxon>
        <taxon>Cereibacter</taxon>
    </lineage>
</organism>
<gene>
    <name evidence="2" type="ordered locus">Rsph17025_1786</name>
</gene>
<dbReference type="KEGG" id="rsq:Rsph17025_1786"/>
<name>A4WTG5_CERS5</name>
<proteinExistence type="predicted"/>